<dbReference type="PANTHER" id="PTHR20939:SF11">
    <property type="entry name" value="LD12265P"/>
    <property type="match status" value="1"/>
</dbReference>
<accession>A0A087TKF9</accession>
<comment type="subcellular location">
    <subcellularLocation>
        <location evidence="1">Early endosome membrane</location>
        <topology evidence="1">Peripheral membrane protein</topology>
        <orientation evidence="1">Cytoplasmic side</orientation>
    </subcellularLocation>
</comment>
<dbReference type="InterPro" id="IPR036871">
    <property type="entry name" value="PX_dom_sf"/>
</dbReference>
<dbReference type="OMA" id="RTIRSWS"/>
<dbReference type="Gene3D" id="3.30.1520.10">
    <property type="entry name" value="Phox-like domain"/>
    <property type="match status" value="1"/>
</dbReference>
<evidence type="ECO:0000256" key="1">
    <source>
        <dbReference type="ARBA" id="ARBA00004469"/>
    </source>
</evidence>
<evidence type="ECO:0000313" key="10">
    <source>
        <dbReference type="Proteomes" id="UP000054359"/>
    </source>
</evidence>
<keyword evidence="3" id="KW-0967">Endosome</keyword>
<proteinExistence type="predicted"/>
<evidence type="ECO:0000256" key="7">
    <source>
        <dbReference type="SAM" id="MobiDB-lite"/>
    </source>
</evidence>
<keyword evidence="10" id="KW-1185">Reference proteome</keyword>
<feature type="compositionally biased region" description="Acidic residues" evidence="7">
    <location>
        <begin position="8"/>
        <end position="22"/>
    </location>
</feature>
<organism evidence="9 10">
    <name type="scientific">Stegodyphus mimosarum</name>
    <name type="common">African social velvet spider</name>
    <dbReference type="NCBI Taxonomy" id="407821"/>
    <lineage>
        <taxon>Eukaryota</taxon>
        <taxon>Metazoa</taxon>
        <taxon>Ecdysozoa</taxon>
        <taxon>Arthropoda</taxon>
        <taxon>Chelicerata</taxon>
        <taxon>Arachnida</taxon>
        <taxon>Araneae</taxon>
        <taxon>Araneomorphae</taxon>
        <taxon>Entelegynae</taxon>
        <taxon>Eresoidea</taxon>
        <taxon>Eresidae</taxon>
        <taxon>Stegodyphus</taxon>
    </lineage>
</organism>
<protein>
    <submittedName>
        <fullName evidence="9">Sorting nexin-21</fullName>
    </submittedName>
</protein>
<dbReference type="Proteomes" id="UP000054359">
    <property type="component" value="Unassembled WGS sequence"/>
</dbReference>
<keyword evidence="5" id="KW-0446">Lipid-binding</keyword>
<feature type="non-terminal residue" evidence="9">
    <location>
        <position position="324"/>
    </location>
</feature>
<dbReference type="InterPro" id="IPR039937">
    <property type="entry name" value="SNX20/SNX21"/>
</dbReference>
<dbReference type="GO" id="GO:1901981">
    <property type="term" value="F:phosphatidylinositol phosphate binding"/>
    <property type="evidence" value="ECO:0007669"/>
    <property type="project" value="TreeGrafter"/>
</dbReference>
<dbReference type="PROSITE" id="PS50195">
    <property type="entry name" value="PX"/>
    <property type="match status" value="1"/>
</dbReference>
<dbReference type="Pfam" id="PF00787">
    <property type="entry name" value="PX"/>
    <property type="match status" value="1"/>
</dbReference>
<evidence type="ECO:0000256" key="2">
    <source>
        <dbReference type="ARBA" id="ARBA00022448"/>
    </source>
</evidence>
<dbReference type="InterPro" id="IPR001683">
    <property type="entry name" value="PX_dom"/>
</dbReference>
<feature type="region of interest" description="Disordered" evidence="7">
    <location>
        <begin position="1"/>
        <end position="22"/>
    </location>
</feature>
<dbReference type="GO" id="GO:0031901">
    <property type="term" value="C:early endosome membrane"/>
    <property type="evidence" value="ECO:0007669"/>
    <property type="project" value="UniProtKB-SubCell"/>
</dbReference>
<evidence type="ECO:0000313" key="9">
    <source>
        <dbReference type="EMBL" id="KFM65598.1"/>
    </source>
</evidence>
<keyword evidence="4" id="KW-0653">Protein transport</keyword>
<name>A0A087TKF9_STEMI</name>
<evidence type="ECO:0000256" key="6">
    <source>
        <dbReference type="ARBA" id="ARBA00023136"/>
    </source>
</evidence>
<sequence length="324" mass="36740">MFGRLLTNEEEEKTSSLDDDFDDSGLTEIVGGKLTFNDGENAGSSTEKFRSWSGISGSSVGSELSPRRASQRVTFEIVSAKTVTDAKKKYVSYTILVKRAPGLETQPGVLERRYSDFLSLFQTLKKRYPSLLADFPFPKKAILGNFTADVITERSVAFQHFLAFSYSVRELRQSLELADFLYTREIQEAHSMMKLGQFEDSSVLLENIYFVQEKILDEGHFSTYYTLCVLVACLNAVDNVTEAQKYAEIALTFAAKHERNELTVPLLVLAVRLWWAVGKDKKGLEKRLYELKQSGINTDKQPTLLELVLHRECPLKMQECPLKK</sequence>
<keyword evidence="6" id="KW-0472">Membrane</keyword>
<dbReference type="STRING" id="407821.A0A087TKF9"/>
<feature type="compositionally biased region" description="Low complexity" evidence="7">
    <location>
        <begin position="51"/>
        <end position="63"/>
    </location>
</feature>
<dbReference type="SUPFAM" id="SSF64268">
    <property type="entry name" value="PX domain"/>
    <property type="match status" value="1"/>
</dbReference>
<dbReference type="AlphaFoldDB" id="A0A087TKF9"/>
<feature type="domain" description="PX" evidence="8">
    <location>
        <begin position="71"/>
        <end position="188"/>
    </location>
</feature>
<feature type="region of interest" description="Disordered" evidence="7">
    <location>
        <begin position="37"/>
        <end position="63"/>
    </location>
</feature>
<dbReference type="GO" id="GO:0015031">
    <property type="term" value="P:protein transport"/>
    <property type="evidence" value="ECO:0007669"/>
    <property type="project" value="UniProtKB-KW"/>
</dbReference>
<dbReference type="EMBL" id="KK115629">
    <property type="protein sequence ID" value="KFM65598.1"/>
    <property type="molecule type" value="Genomic_DNA"/>
</dbReference>
<evidence type="ECO:0000259" key="8">
    <source>
        <dbReference type="PROSITE" id="PS50195"/>
    </source>
</evidence>
<gene>
    <name evidence="9" type="ORF">X975_06100</name>
</gene>
<dbReference type="PANTHER" id="PTHR20939">
    <property type="entry name" value="SORTING NEXIN 20, 21"/>
    <property type="match status" value="1"/>
</dbReference>
<dbReference type="SMART" id="SM00312">
    <property type="entry name" value="PX"/>
    <property type="match status" value="1"/>
</dbReference>
<evidence type="ECO:0000256" key="5">
    <source>
        <dbReference type="ARBA" id="ARBA00023121"/>
    </source>
</evidence>
<evidence type="ECO:0000256" key="4">
    <source>
        <dbReference type="ARBA" id="ARBA00022927"/>
    </source>
</evidence>
<keyword evidence="2" id="KW-0813">Transport</keyword>
<evidence type="ECO:0000256" key="3">
    <source>
        <dbReference type="ARBA" id="ARBA00022753"/>
    </source>
</evidence>
<reference evidence="9 10" key="1">
    <citation type="submission" date="2013-11" db="EMBL/GenBank/DDBJ databases">
        <title>Genome sequencing of Stegodyphus mimosarum.</title>
        <authorList>
            <person name="Bechsgaard J."/>
        </authorList>
    </citation>
    <scope>NUCLEOTIDE SEQUENCE [LARGE SCALE GENOMIC DNA]</scope>
</reference>
<dbReference type="OrthoDB" id="5975050at2759"/>